<name>A0ACC2IE66_9PLEO</name>
<protein>
    <submittedName>
        <fullName evidence="1">Uncharacterized protein</fullName>
    </submittedName>
</protein>
<keyword evidence="2" id="KW-1185">Reference proteome</keyword>
<proteinExistence type="predicted"/>
<organism evidence="1 2">
    <name type="scientific">Boeremia exigua</name>
    <dbReference type="NCBI Taxonomy" id="749465"/>
    <lineage>
        <taxon>Eukaryota</taxon>
        <taxon>Fungi</taxon>
        <taxon>Dikarya</taxon>
        <taxon>Ascomycota</taxon>
        <taxon>Pezizomycotina</taxon>
        <taxon>Dothideomycetes</taxon>
        <taxon>Pleosporomycetidae</taxon>
        <taxon>Pleosporales</taxon>
        <taxon>Pleosporineae</taxon>
        <taxon>Didymellaceae</taxon>
        <taxon>Boeremia</taxon>
    </lineage>
</organism>
<reference evidence="1" key="1">
    <citation type="submission" date="2022-11" db="EMBL/GenBank/DDBJ databases">
        <title>Genome Sequence of Boeremia exigua.</title>
        <authorList>
            <person name="Buettner E."/>
        </authorList>
    </citation>
    <scope>NUCLEOTIDE SEQUENCE</scope>
    <source>
        <strain evidence="1">CU02</strain>
    </source>
</reference>
<sequence length="320" mass="36698">MPVKRRRNGFRDAESAWTYLVDKSGMISLRGHITRTEISQFEMVTKQFQKSEKTQPVVKQLSFLNRVRKVDLDYYTFCAIAFSQTQIDSTREPVLITILDKIKQECGNTTVMSPSLQSLLVRLRNGEIKCKPAKPKRQMASDPKRWIHFNEAKCEGARRLFGDYLTDKIERTKTKDSCAVTLQMPTWPPDYNVECLISIGLRQDFIVEIAEALFKVKVVWLTGAVQIVHESGLIETCEGKLKIGGVLDDDIRSVFGPEVHEAINACYVRTNELAEGRFKTQCVSMSLWEGNGWIDLTMHLRKGFEAKSQLYEPEPNYRSF</sequence>
<dbReference type="EMBL" id="JAPHNI010000252">
    <property type="protein sequence ID" value="KAJ8113455.1"/>
    <property type="molecule type" value="Genomic_DNA"/>
</dbReference>
<dbReference type="Proteomes" id="UP001153331">
    <property type="component" value="Unassembled WGS sequence"/>
</dbReference>
<gene>
    <name evidence="1" type="ORF">OPT61_g4414</name>
</gene>
<evidence type="ECO:0000313" key="2">
    <source>
        <dbReference type="Proteomes" id="UP001153331"/>
    </source>
</evidence>
<evidence type="ECO:0000313" key="1">
    <source>
        <dbReference type="EMBL" id="KAJ8113455.1"/>
    </source>
</evidence>
<accession>A0ACC2IE66</accession>
<comment type="caution">
    <text evidence="1">The sequence shown here is derived from an EMBL/GenBank/DDBJ whole genome shotgun (WGS) entry which is preliminary data.</text>
</comment>